<evidence type="ECO:0000259" key="1">
    <source>
        <dbReference type="SMART" id="SM00382"/>
    </source>
</evidence>
<proteinExistence type="predicted"/>
<dbReference type="PANTHER" id="PTHR43566">
    <property type="entry name" value="CONSERVED PROTEIN"/>
    <property type="match status" value="1"/>
</dbReference>
<sequence>MAPKLIERRQKQEVLLQLGDNPAVALLGPRQAGKTTLARVIARERNGVYIDCNNRRTRAILQEQGVASYADRHAGRLIVIDEIQRREDLFTDLRVIIDERRLQGIETGCFLLLGSAAMKLVNKSTETLYGRLAKVSLGPLDVLEVASDDQKEIEKLWLRGGLPASFVADSDAQSFKVREQIVDILIGGKVTREGLRISAAKIQRLCVFLARSQGRAINSSSAAMQLDMDRRSVRSFIDLLSGHLMARALPPFSQNFKKKLVKTPKFYYRDSGLLHQLLEIENA</sequence>
<dbReference type="InterPro" id="IPR027417">
    <property type="entry name" value="P-loop_NTPase"/>
</dbReference>
<dbReference type="EMBL" id="JADHEI010000033">
    <property type="protein sequence ID" value="MBF2735361.1"/>
    <property type="molecule type" value="Genomic_DNA"/>
</dbReference>
<comment type="caution">
    <text evidence="2">The sequence shown here is derived from an EMBL/GenBank/DDBJ whole genome shotgun (WGS) entry which is preliminary data.</text>
</comment>
<dbReference type="InterPro" id="IPR003593">
    <property type="entry name" value="AAA+_ATPase"/>
</dbReference>
<dbReference type="PANTHER" id="PTHR43566:SF2">
    <property type="entry name" value="DUF4143 DOMAIN-CONTAINING PROTEIN"/>
    <property type="match status" value="1"/>
</dbReference>
<dbReference type="SMART" id="SM00382">
    <property type="entry name" value="AAA"/>
    <property type="match status" value="1"/>
</dbReference>
<dbReference type="Pfam" id="PF13173">
    <property type="entry name" value="AAA_14"/>
    <property type="match status" value="1"/>
</dbReference>
<reference evidence="2" key="1">
    <citation type="submission" date="2020-10" db="EMBL/GenBank/DDBJ databases">
        <title>An improved Amphimedon queenslandica hologenome assembly reveals how three proteobacterial symbionts can extend the metabolic phenotypic of their marine sponge host.</title>
        <authorList>
            <person name="Degnan B."/>
            <person name="Degnan S."/>
            <person name="Xiang X."/>
        </authorList>
    </citation>
    <scope>NUCLEOTIDE SEQUENCE</scope>
    <source>
        <strain evidence="2">AqS2</strain>
    </source>
</reference>
<gene>
    <name evidence="2" type="ORF">ISN26_04665</name>
</gene>
<feature type="non-terminal residue" evidence="2">
    <location>
        <position position="283"/>
    </location>
</feature>
<dbReference type="Pfam" id="PF13635">
    <property type="entry name" value="DUF4143"/>
    <property type="match status" value="1"/>
</dbReference>
<dbReference type="Proteomes" id="UP000604381">
    <property type="component" value="Unassembled WGS sequence"/>
</dbReference>
<dbReference type="SUPFAM" id="SSF52540">
    <property type="entry name" value="P-loop containing nucleoside triphosphate hydrolases"/>
    <property type="match status" value="1"/>
</dbReference>
<dbReference type="InterPro" id="IPR041682">
    <property type="entry name" value="AAA_14"/>
</dbReference>
<dbReference type="GO" id="GO:0005524">
    <property type="term" value="F:ATP binding"/>
    <property type="evidence" value="ECO:0007669"/>
    <property type="project" value="UniProtKB-KW"/>
</dbReference>
<dbReference type="InterPro" id="IPR025420">
    <property type="entry name" value="DUF4143"/>
</dbReference>
<dbReference type="AlphaFoldDB" id="A0A930UGI7"/>
<protein>
    <submittedName>
        <fullName evidence="2">ATP-binding protein</fullName>
    </submittedName>
</protein>
<name>A0A930UGI7_9GAMM</name>
<keyword evidence="3" id="KW-1185">Reference proteome</keyword>
<keyword evidence="2" id="KW-0547">Nucleotide-binding</keyword>
<evidence type="ECO:0000313" key="2">
    <source>
        <dbReference type="EMBL" id="MBF2735361.1"/>
    </source>
</evidence>
<dbReference type="Gene3D" id="3.40.50.300">
    <property type="entry name" value="P-loop containing nucleotide triphosphate hydrolases"/>
    <property type="match status" value="1"/>
</dbReference>
<keyword evidence="2" id="KW-0067">ATP-binding</keyword>
<accession>A0A930UGI7</accession>
<feature type="domain" description="AAA+ ATPase" evidence="1">
    <location>
        <begin position="20"/>
        <end position="232"/>
    </location>
</feature>
<evidence type="ECO:0000313" key="3">
    <source>
        <dbReference type="Proteomes" id="UP000604381"/>
    </source>
</evidence>
<organism evidence="2 3">
    <name type="scientific">Candidatus Amphirhobacter heronislandensis</name>
    <dbReference type="NCBI Taxonomy" id="1732024"/>
    <lineage>
        <taxon>Bacteria</taxon>
        <taxon>Pseudomonadati</taxon>
        <taxon>Pseudomonadota</taxon>
        <taxon>Gammaproteobacteria</taxon>
        <taxon>Candidatus Tethybacterales</taxon>
        <taxon>Candidatus Tethybacteraceae</taxon>
        <taxon>Candidatus Amphirhobacter</taxon>
    </lineage>
</organism>